<dbReference type="AlphaFoldDB" id="A0AAV7GSH6"/>
<dbReference type="EMBL" id="JAGFBR010000011">
    <property type="protein sequence ID" value="KAH0458709.1"/>
    <property type="molecule type" value="Genomic_DNA"/>
</dbReference>
<evidence type="ECO:0000256" key="1">
    <source>
        <dbReference type="SAM" id="MobiDB-lite"/>
    </source>
</evidence>
<protein>
    <submittedName>
        <fullName evidence="2">Uncharacterized protein</fullName>
    </submittedName>
</protein>
<organism evidence="2 3">
    <name type="scientific">Dendrobium chrysotoxum</name>
    <name type="common">Orchid</name>
    <dbReference type="NCBI Taxonomy" id="161865"/>
    <lineage>
        <taxon>Eukaryota</taxon>
        <taxon>Viridiplantae</taxon>
        <taxon>Streptophyta</taxon>
        <taxon>Embryophyta</taxon>
        <taxon>Tracheophyta</taxon>
        <taxon>Spermatophyta</taxon>
        <taxon>Magnoliopsida</taxon>
        <taxon>Liliopsida</taxon>
        <taxon>Asparagales</taxon>
        <taxon>Orchidaceae</taxon>
        <taxon>Epidendroideae</taxon>
        <taxon>Malaxideae</taxon>
        <taxon>Dendrobiinae</taxon>
        <taxon>Dendrobium</taxon>
    </lineage>
</organism>
<keyword evidence="3" id="KW-1185">Reference proteome</keyword>
<name>A0AAV7GSH6_DENCH</name>
<proteinExistence type="predicted"/>
<feature type="compositionally biased region" description="Basic and acidic residues" evidence="1">
    <location>
        <begin position="25"/>
        <end position="36"/>
    </location>
</feature>
<dbReference type="Proteomes" id="UP000775213">
    <property type="component" value="Unassembled WGS sequence"/>
</dbReference>
<evidence type="ECO:0000313" key="2">
    <source>
        <dbReference type="EMBL" id="KAH0458709.1"/>
    </source>
</evidence>
<gene>
    <name evidence="2" type="ORF">IEQ34_011523</name>
</gene>
<sequence length="117" mass="13515">MERETCPTVVARNLWTSERTTTKQRLPDKGDREKDGGGVIRVTQICRTYSLWKIEDLPTDEAYYETIVALNLRSSGLSVLHNTNTRVLEAHLYILKLPERKAWVDAAWEQMNRSLPV</sequence>
<accession>A0AAV7GSH6</accession>
<comment type="caution">
    <text evidence="2">The sequence shown here is derived from an EMBL/GenBank/DDBJ whole genome shotgun (WGS) entry which is preliminary data.</text>
</comment>
<feature type="region of interest" description="Disordered" evidence="1">
    <location>
        <begin position="18"/>
        <end position="37"/>
    </location>
</feature>
<evidence type="ECO:0000313" key="3">
    <source>
        <dbReference type="Proteomes" id="UP000775213"/>
    </source>
</evidence>
<reference evidence="2 3" key="1">
    <citation type="journal article" date="2021" name="Hortic Res">
        <title>Chromosome-scale assembly of the Dendrobium chrysotoxum genome enhances the understanding of orchid evolution.</title>
        <authorList>
            <person name="Zhang Y."/>
            <person name="Zhang G.Q."/>
            <person name="Zhang D."/>
            <person name="Liu X.D."/>
            <person name="Xu X.Y."/>
            <person name="Sun W.H."/>
            <person name="Yu X."/>
            <person name="Zhu X."/>
            <person name="Wang Z.W."/>
            <person name="Zhao X."/>
            <person name="Zhong W.Y."/>
            <person name="Chen H."/>
            <person name="Yin W.L."/>
            <person name="Huang T."/>
            <person name="Niu S.C."/>
            <person name="Liu Z.J."/>
        </authorList>
    </citation>
    <scope>NUCLEOTIDE SEQUENCE [LARGE SCALE GENOMIC DNA]</scope>
    <source>
        <strain evidence="2">Lindl</strain>
    </source>
</reference>